<dbReference type="STRING" id="1114856.GCA_000383975_00179"/>
<evidence type="ECO:0000256" key="1">
    <source>
        <dbReference type="SAM" id="Phobius"/>
    </source>
</evidence>
<accession>L9VML4</accession>
<dbReference type="PATRIC" id="fig|1114856.3.peg.3633"/>
<dbReference type="AlphaFoldDB" id="L9VML4"/>
<keyword evidence="1" id="KW-0472">Membrane</keyword>
<keyword evidence="1" id="KW-1133">Transmembrane helix</keyword>
<protein>
    <submittedName>
        <fullName evidence="2">Uncharacterized protein</fullName>
    </submittedName>
</protein>
<gene>
    <name evidence="2" type="ORF">C496_17522</name>
</gene>
<keyword evidence="3" id="KW-1185">Reference proteome</keyword>
<evidence type="ECO:0000313" key="3">
    <source>
        <dbReference type="Proteomes" id="UP000011599"/>
    </source>
</evidence>
<dbReference type="EMBL" id="AOHW01000042">
    <property type="protein sequence ID" value="ELY38445.1"/>
    <property type="molecule type" value="Genomic_DNA"/>
</dbReference>
<dbReference type="RefSeq" id="WP_006091549.1">
    <property type="nucleotide sequence ID" value="NZ_AOHW01000042.1"/>
</dbReference>
<reference evidence="2 3" key="1">
    <citation type="journal article" date="2014" name="PLoS Genet.">
        <title>Phylogenetically driven sequencing of extremely halophilic archaea reveals strategies for static and dynamic osmo-response.</title>
        <authorList>
            <person name="Becker E.A."/>
            <person name="Seitzer P.M."/>
            <person name="Tritt A."/>
            <person name="Larsen D."/>
            <person name="Krusor M."/>
            <person name="Yao A.I."/>
            <person name="Wu D."/>
            <person name="Madern D."/>
            <person name="Eisen J.A."/>
            <person name="Darling A.E."/>
            <person name="Facciotti M.T."/>
        </authorList>
    </citation>
    <scope>NUCLEOTIDE SEQUENCE [LARGE SCALE GENOMIC DNA]</scope>
    <source>
        <strain evidence="2 3">GA33</strain>
    </source>
</reference>
<proteinExistence type="predicted"/>
<comment type="caution">
    <text evidence="2">The sequence shown here is derived from an EMBL/GenBank/DDBJ whole genome shotgun (WGS) entry which is preliminary data.</text>
</comment>
<evidence type="ECO:0000313" key="2">
    <source>
        <dbReference type="EMBL" id="ELY38445.1"/>
    </source>
</evidence>
<keyword evidence="1" id="KW-0812">Transmembrane</keyword>
<sequence>MSALRSALLEWNADRVSRILVAGLAVYLAARVTDEVLVGLGAAVLFAVVLDLSWTIANRVGSES</sequence>
<dbReference type="OrthoDB" id="330242at2157"/>
<organism evidence="2 3">
    <name type="scientific">Natronorubrum tibetense GA33</name>
    <dbReference type="NCBI Taxonomy" id="1114856"/>
    <lineage>
        <taxon>Archaea</taxon>
        <taxon>Methanobacteriati</taxon>
        <taxon>Methanobacteriota</taxon>
        <taxon>Stenosarchaea group</taxon>
        <taxon>Halobacteria</taxon>
        <taxon>Halobacteriales</taxon>
        <taxon>Natrialbaceae</taxon>
        <taxon>Natronorubrum</taxon>
    </lineage>
</organism>
<feature type="transmembrane region" description="Helical" evidence="1">
    <location>
        <begin position="36"/>
        <end position="57"/>
    </location>
</feature>
<dbReference type="Proteomes" id="UP000011599">
    <property type="component" value="Unassembled WGS sequence"/>
</dbReference>
<dbReference type="eggNOG" id="ENOG502N5KN">
    <property type="taxonomic scope" value="Archaea"/>
</dbReference>
<name>L9VML4_9EURY</name>